<dbReference type="Proteomes" id="UP000604117">
    <property type="component" value="Unassembled WGS sequence"/>
</dbReference>
<evidence type="ECO:0000259" key="1">
    <source>
        <dbReference type="Pfam" id="PF00931"/>
    </source>
</evidence>
<dbReference type="Gene3D" id="3.40.50.300">
    <property type="entry name" value="P-loop containing nucleotide triphosphate hydrolases"/>
    <property type="match status" value="1"/>
</dbReference>
<dbReference type="Pfam" id="PF13374">
    <property type="entry name" value="TPR_10"/>
    <property type="match status" value="3"/>
</dbReference>
<dbReference type="RefSeq" id="WP_203716145.1">
    <property type="nucleotide sequence ID" value="NZ_BONE01000041.1"/>
</dbReference>
<dbReference type="InterPro" id="IPR053137">
    <property type="entry name" value="NLR-like"/>
</dbReference>
<dbReference type="Pfam" id="PF00931">
    <property type="entry name" value="NB-ARC"/>
    <property type="match status" value="1"/>
</dbReference>
<reference evidence="2 3" key="1">
    <citation type="submission" date="2021-01" db="EMBL/GenBank/DDBJ databases">
        <title>Whole genome shotgun sequence of Asanoa siamensis NBRC 107932.</title>
        <authorList>
            <person name="Komaki H."/>
            <person name="Tamura T."/>
        </authorList>
    </citation>
    <scope>NUCLEOTIDE SEQUENCE [LARGE SCALE GENOMIC DNA]</scope>
    <source>
        <strain evidence="2 3">NBRC 107932</strain>
    </source>
</reference>
<proteinExistence type="predicted"/>
<evidence type="ECO:0000313" key="2">
    <source>
        <dbReference type="EMBL" id="GIF75270.1"/>
    </source>
</evidence>
<gene>
    <name evidence="2" type="ORF">Asi02nite_47880</name>
</gene>
<feature type="domain" description="NB-ARC" evidence="1">
    <location>
        <begin position="46"/>
        <end position="196"/>
    </location>
</feature>
<dbReference type="PANTHER" id="PTHR46082">
    <property type="entry name" value="ATP/GTP-BINDING PROTEIN-RELATED"/>
    <property type="match status" value="1"/>
</dbReference>
<name>A0ABQ4CVH1_9ACTN</name>
<dbReference type="NCBIfam" id="NF040586">
    <property type="entry name" value="FxSxx_TPR"/>
    <property type="match status" value="1"/>
</dbReference>
<keyword evidence="3" id="KW-1185">Reference proteome</keyword>
<dbReference type="SUPFAM" id="SSF48452">
    <property type="entry name" value="TPR-like"/>
    <property type="match status" value="2"/>
</dbReference>
<organism evidence="2 3">
    <name type="scientific">Asanoa siamensis</name>
    <dbReference type="NCBI Taxonomy" id="926357"/>
    <lineage>
        <taxon>Bacteria</taxon>
        <taxon>Bacillati</taxon>
        <taxon>Actinomycetota</taxon>
        <taxon>Actinomycetes</taxon>
        <taxon>Micromonosporales</taxon>
        <taxon>Micromonosporaceae</taxon>
        <taxon>Asanoa</taxon>
    </lineage>
</organism>
<dbReference type="SUPFAM" id="SSF52540">
    <property type="entry name" value="P-loop containing nucleoside triphosphate hydrolases"/>
    <property type="match status" value="1"/>
</dbReference>
<sequence length="851" mass="93539">MTDPRAATTLAAGRGTAGQEEALRIWEGVPLRNPAFTGREMLLLTLRQALDRKSKASVLPHALHGMGGVGKTQLAVEFAYRFAERYDVVWWIPAEHQTVVLQSLRELGRRLGTPETANLQQAASLVLDELTRSTQRWLLIYDNASNLDDLVKLIPSGGGHVILTSRNQTWSDVWDPIEVDVFDRPESIELVRKRSVDVTLEDAERLAERLGDLPLALDQAASCQAETGIPVPEYLAQLDEHMRALTAHDQQSESLSTIAALVRLSLERLRADAPPTAELLELFAFLGAEPISGGLLRRGRDADVSAALKSALRDETRLDRAIRKLNRYGLSKPDANSKIQVHRLFQFVLRDQLGEEAAERSRTNVHRVLASANPGYAKNAETWQTHAEIGPHIEPAGLVDSELLDARRVVLDQVRYLQLIGDLDGSRKLAESAYQSWSKVEGAPLLGPEGELTLLAGSQLAVSLRLSGFNERARTLADEVFARLRSSAAFGPDHEHTLNAATEVGPNLRVAGLFREALELDKDTVARTRRLFGDEDPDTLMALGNLAVNERMLNNFAGAHKIDAEAVQTWQQTVSENDIRLLFAQTNLARDLYGMGRYGEALALQRNVFPPFREQLGSHHPNVLLAARTLAITLRKVGRYSDALAVAEEHYRGTINRYGEDHEHSLAAAMTLANTLRVNDDLVRAKDFADNATSRYLRVFGADHPLTLAAMVNFAIVLRALDENDRARKLDERSQAQMIDRLGQTHGYTLCATSGLANDLAAAGESAEARRLSEAVLATSRGTRGPEHHYTLACAVNAALDLITVGEDTAGHAMLDQATAALAEVLGEEHPEVVGAREQHRIECDIEPPPT</sequence>
<comment type="caution">
    <text evidence="2">The sequence shown here is derived from an EMBL/GenBank/DDBJ whole genome shotgun (WGS) entry which is preliminary data.</text>
</comment>
<dbReference type="Pfam" id="PF13424">
    <property type="entry name" value="TPR_12"/>
    <property type="match status" value="2"/>
</dbReference>
<dbReference type="InterPro" id="IPR027417">
    <property type="entry name" value="P-loop_NTPase"/>
</dbReference>
<accession>A0ABQ4CVH1</accession>
<dbReference type="InterPro" id="IPR002182">
    <property type="entry name" value="NB-ARC"/>
</dbReference>
<dbReference type="PANTHER" id="PTHR46082:SF6">
    <property type="entry name" value="AAA+ ATPASE DOMAIN-CONTAINING PROTEIN-RELATED"/>
    <property type="match status" value="1"/>
</dbReference>
<evidence type="ECO:0000313" key="3">
    <source>
        <dbReference type="Proteomes" id="UP000604117"/>
    </source>
</evidence>
<dbReference type="Gene3D" id="1.25.40.10">
    <property type="entry name" value="Tetratricopeptide repeat domain"/>
    <property type="match status" value="2"/>
</dbReference>
<dbReference type="EMBL" id="BONE01000041">
    <property type="protein sequence ID" value="GIF75270.1"/>
    <property type="molecule type" value="Genomic_DNA"/>
</dbReference>
<dbReference type="InterPro" id="IPR011990">
    <property type="entry name" value="TPR-like_helical_dom_sf"/>
</dbReference>
<protein>
    <recommendedName>
        <fullName evidence="1">NB-ARC domain-containing protein</fullName>
    </recommendedName>
</protein>